<dbReference type="InterPro" id="IPR005829">
    <property type="entry name" value="Sugar_transporter_CS"/>
</dbReference>
<dbReference type="GO" id="GO:0022857">
    <property type="term" value="F:transmembrane transporter activity"/>
    <property type="evidence" value="ECO:0007669"/>
    <property type="project" value="InterPro"/>
</dbReference>
<dbReference type="PROSITE" id="PS51257">
    <property type="entry name" value="PROKAR_LIPOPROTEIN"/>
    <property type="match status" value="1"/>
</dbReference>
<sequence>MRHVAPKHFVSAAGVLISLSCLVLVVSTGWWAFACSQLAQGAARGFFWTGAQTHVVRTSHSSVAAIARINLTSGIGQILGPLLAGPAIQHLSVAWTLSCAGIAGALAVLPSSLMVCLPPLRPAKKRRAARSAWRRSGVGLASWAGASAGGWRAMMNSYVPVVLAEAGHAASAIGVVVAVANSMSIAGGAGAGWIRARRLRLALVAGMMTTGVGLAMFGLLGGDLVAAATALAVSGIGAGLLQTVGPALASETVNPEERGEAIATAGTYRAAALLITPLGVAALLTMMATSAAVALTGLVMVSATVLNRRGNETSD</sequence>
<dbReference type="PROSITE" id="PS00217">
    <property type="entry name" value="SUGAR_TRANSPORT_2"/>
    <property type="match status" value="1"/>
</dbReference>
<dbReference type="AlphaFoldDB" id="A0A318LL80"/>
<organism evidence="7 8">
    <name type="scientific">Prauserella flavalba</name>
    <dbReference type="NCBI Taxonomy" id="1477506"/>
    <lineage>
        <taxon>Bacteria</taxon>
        <taxon>Bacillati</taxon>
        <taxon>Actinomycetota</taxon>
        <taxon>Actinomycetes</taxon>
        <taxon>Pseudonocardiales</taxon>
        <taxon>Pseudonocardiaceae</taxon>
        <taxon>Prauserella</taxon>
    </lineage>
</organism>
<protein>
    <recommendedName>
        <fullName evidence="9">MFS transporter</fullName>
    </recommendedName>
</protein>
<dbReference type="EMBL" id="MASU01000013">
    <property type="protein sequence ID" value="PXY24526.1"/>
    <property type="molecule type" value="Genomic_DNA"/>
</dbReference>
<keyword evidence="2" id="KW-1003">Cell membrane</keyword>
<feature type="transmembrane region" description="Helical" evidence="6">
    <location>
        <begin position="286"/>
        <end position="306"/>
    </location>
</feature>
<evidence type="ECO:0000313" key="8">
    <source>
        <dbReference type="Proteomes" id="UP000247892"/>
    </source>
</evidence>
<feature type="transmembrane region" description="Helical" evidence="6">
    <location>
        <begin position="166"/>
        <end position="194"/>
    </location>
</feature>
<comment type="caution">
    <text evidence="7">The sequence shown here is derived from an EMBL/GenBank/DDBJ whole genome shotgun (WGS) entry which is preliminary data.</text>
</comment>
<keyword evidence="3 6" id="KW-0812">Transmembrane</keyword>
<evidence type="ECO:0000256" key="2">
    <source>
        <dbReference type="ARBA" id="ARBA00022475"/>
    </source>
</evidence>
<dbReference type="InterPro" id="IPR036259">
    <property type="entry name" value="MFS_trans_sf"/>
</dbReference>
<evidence type="ECO:0000256" key="5">
    <source>
        <dbReference type="ARBA" id="ARBA00023136"/>
    </source>
</evidence>
<dbReference type="PANTHER" id="PTHR43124:SF3">
    <property type="entry name" value="CHLORAMPHENICOL EFFLUX PUMP RV0191"/>
    <property type="match status" value="1"/>
</dbReference>
<feature type="transmembrane region" description="Helical" evidence="6">
    <location>
        <begin position="201"/>
        <end position="220"/>
    </location>
</feature>
<name>A0A318LL80_9PSEU</name>
<keyword evidence="8" id="KW-1185">Reference proteome</keyword>
<evidence type="ECO:0000256" key="6">
    <source>
        <dbReference type="SAM" id="Phobius"/>
    </source>
</evidence>
<evidence type="ECO:0000256" key="1">
    <source>
        <dbReference type="ARBA" id="ARBA00004651"/>
    </source>
</evidence>
<evidence type="ECO:0000256" key="4">
    <source>
        <dbReference type="ARBA" id="ARBA00022989"/>
    </source>
</evidence>
<evidence type="ECO:0000256" key="3">
    <source>
        <dbReference type="ARBA" id="ARBA00022692"/>
    </source>
</evidence>
<feature type="transmembrane region" description="Helical" evidence="6">
    <location>
        <begin position="12"/>
        <end position="33"/>
    </location>
</feature>
<proteinExistence type="predicted"/>
<comment type="subcellular location">
    <subcellularLocation>
        <location evidence="1">Cell membrane</location>
        <topology evidence="1">Multi-pass membrane protein</topology>
    </subcellularLocation>
</comment>
<keyword evidence="5 6" id="KW-0472">Membrane</keyword>
<dbReference type="Gene3D" id="1.20.1250.20">
    <property type="entry name" value="MFS general substrate transporter like domains"/>
    <property type="match status" value="1"/>
</dbReference>
<dbReference type="GO" id="GO:0005886">
    <property type="term" value="C:plasma membrane"/>
    <property type="evidence" value="ECO:0007669"/>
    <property type="project" value="UniProtKB-SubCell"/>
</dbReference>
<accession>A0A318LL80</accession>
<dbReference type="SUPFAM" id="SSF103473">
    <property type="entry name" value="MFS general substrate transporter"/>
    <property type="match status" value="1"/>
</dbReference>
<dbReference type="Proteomes" id="UP000247892">
    <property type="component" value="Unassembled WGS sequence"/>
</dbReference>
<dbReference type="InterPro" id="IPR011701">
    <property type="entry name" value="MFS"/>
</dbReference>
<dbReference type="Pfam" id="PF07690">
    <property type="entry name" value="MFS_1"/>
    <property type="match status" value="1"/>
</dbReference>
<dbReference type="PANTHER" id="PTHR43124">
    <property type="entry name" value="PURINE EFFLUX PUMP PBUE"/>
    <property type="match status" value="1"/>
</dbReference>
<evidence type="ECO:0008006" key="9">
    <source>
        <dbReference type="Google" id="ProtNLM"/>
    </source>
</evidence>
<dbReference type="InterPro" id="IPR050189">
    <property type="entry name" value="MFS_Efflux_Transporters"/>
</dbReference>
<evidence type="ECO:0000313" key="7">
    <source>
        <dbReference type="EMBL" id="PXY24526.1"/>
    </source>
</evidence>
<feature type="transmembrane region" description="Helical" evidence="6">
    <location>
        <begin position="93"/>
        <end position="117"/>
    </location>
</feature>
<gene>
    <name evidence="7" type="ORF">BA062_26935</name>
</gene>
<reference evidence="7 8" key="1">
    <citation type="submission" date="2016-07" db="EMBL/GenBank/DDBJ databases">
        <title>Draft genome sequence of Prauserella sp. YIM 121212, isolated from alkaline soil.</title>
        <authorList>
            <person name="Ruckert C."/>
            <person name="Albersmeier A."/>
            <person name="Jiang C.-L."/>
            <person name="Jiang Y."/>
            <person name="Kalinowski J."/>
            <person name="Schneider O."/>
            <person name="Winkler A."/>
            <person name="Zotchev S.B."/>
        </authorList>
    </citation>
    <scope>NUCLEOTIDE SEQUENCE [LARGE SCALE GENOMIC DNA]</scope>
    <source>
        <strain evidence="7 8">YIM 121212</strain>
    </source>
</reference>
<feature type="transmembrane region" description="Helical" evidence="6">
    <location>
        <begin position="137"/>
        <end position="154"/>
    </location>
</feature>
<keyword evidence="4 6" id="KW-1133">Transmembrane helix</keyword>